<dbReference type="PRINTS" id="PR00413">
    <property type="entry name" value="HADHALOGNASE"/>
</dbReference>
<dbReference type="EMBL" id="BAAAQN010000052">
    <property type="protein sequence ID" value="GAA2051810.1"/>
    <property type="molecule type" value="Genomic_DNA"/>
</dbReference>
<accession>A0ABP5GRY8</accession>
<gene>
    <name evidence="1" type="ORF">GCM10009839_68720</name>
</gene>
<proteinExistence type="predicted"/>
<sequence>MGAAAAGLVIFDLDGTLVDSEPNYLAAEQRLLAEFGVLGFDARAKRPYVGMSTTEMLADLTVRYGLGEPVERLAARKDEYYIDLARAHTPVFEPMRHFVAALSAHGLPLAVASGSTPTAIDAVLQATTLRGYFSVVVSSDAVKHGKPAPDLFLEAAAQAGAHPDHCVVVEDSHYGREAARRAAMRCVFVPGNADQQRRPVNTNTELVFQEGMAGFDPERALDWVLSRIW</sequence>
<dbReference type="Gene3D" id="3.40.50.1000">
    <property type="entry name" value="HAD superfamily/HAD-like"/>
    <property type="match status" value="1"/>
</dbReference>
<organism evidence="1 2">
    <name type="scientific">Catenulispora yoronensis</name>
    <dbReference type="NCBI Taxonomy" id="450799"/>
    <lineage>
        <taxon>Bacteria</taxon>
        <taxon>Bacillati</taxon>
        <taxon>Actinomycetota</taxon>
        <taxon>Actinomycetes</taxon>
        <taxon>Catenulisporales</taxon>
        <taxon>Catenulisporaceae</taxon>
        <taxon>Catenulispora</taxon>
    </lineage>
</organism>
<keyword evidence="2" id="KW-1185">Reference proteome</keyword>
<dbReference type="Pfam" id="PF13419">
    <property type="entry name" value="HAD_2"/>
    <property type="match status" value="1"/>
</dbReference>
<dbReference type="SFLD" id="SFLDG01135">
    <property type="entry name" value="C1.5.6:_HAD__Beta-PGM__Phospha"/>
    <property type="match status" value="1"/>
</dbReference>
<dbReference type="NCBIfam" id="TIGR01509">
    <property type="entry name" value="HAD-SF-IA-v3"/>
    <property type="match status" value="1"/>
</dbReference>
<dbReference type="InterPro" id="IPR041492">
    <property type="entry name" value="HAD_2"/>
</dbReference>
<evidence type="ECO:0000313" key="2">
    <source>
        <dbReference type="Proteomes" id="UP001500751"/>
    </source>
</evidence>
<reference evidence="2" key="1">
    <citation type="journal article" date="2019" name="Int. J. Syst. Evol. Microbiol.">
        <title>The Global Catalogue of Microorganisms (GCM) 10K type strain sequencing project: providing services to taxonomists for standard genome sequencing and annotation.</title>
        <authorList>
            <consortium name="The Broad Institute Genomics Platform"/>
            <consortium name="The Broad Institute Genome Sequencing Center for Infectious Disease"/>
            <person name="Wu L."/>
            <person name="Ma J."/>
        </authorList>
    </citation>
    <scope>NUCLEOTIDE SEQUENCE [LARGE SCALE GENOMIC DNA]</scope>
    <source>
        <strain evidence="2">JCM 16014</strain>
    </source>
</reference>
<dbReference type="PANTHER" id="PTHR18901">
    <property type="entry name" value="2-DEOXYGLUCOSE-6-PHOSPHATE PHOSPHATASE 2"/>
    <property type="match status" value="1"/>
</dbReference>
<dbReference type="SFLD" id="SFLDS00003">
    <property type="entry name" value="Haloacid_Dehalogenase"/>
    <property type="match status" value="1"/>
</dbReference>
<dbReference type="SFLD" id="SFLDG01129">
    <property type="entry name" value="C1.5:_HAD__Beta-PGM__Phosphata"/>
    <property type="match status" value="1"/>
</dbReference>
<dbReference type="Proteomes" id="UP001500751">
    <property type="component" value="Unassembled WGS sequence"/>
</dbReference>
<dbReference type="InterPro" id="IPR006439">
    <property type="entry name" value="HAD-SF_hydro_IA"/>
</dbReference>
<dbReference type="PANTHER" id="PTHR18901:SF38">
    <property type="entry name" value="PSEUDOURIDINE-5'-PHOSPHATASE"/>
    <property type="match status" value="1"/>
</dbReference>
<dbReference type="SUPFAM" id="SSF56784">
    <property type="entry name" value="HAD-like"/>
    <property type="match status" value="1"/>
</dbReference>
<evidence type="ECO:0000313" key="1">
    <source>
        <dbReference type="EMBL" id="GAA2051810.1"/>
    </source>
</evidence>
<dbReference type="InterPro" id="IPR023198">
    <property type="entry name" value="PGP-like_dom2"/>
</dbReference>
<dbReference type="RefSeq" id="WP_344669866.1">
    <property type="nucleotide sequence ID" value="NZ_BAAAQN010000052.1"/>
</dbReference>
<dbReference type="Gene3D" id="1.10.150.240">
    <property type="entry name" value="Putative phosphatase, domain 2"/>
    <property type="match status" value="1"/>
</dbReference>
<dbReference type="InterPro" id="IPR023214">
    <property type="entry name" value="HAD_sf"/>
</dbReference>
<dbReference type="InterPro" id="IPR036412">
    <property type="entry name" value="HAD-like_sf"/>
</dbReference>
<dbReference type="CDD" id="cd07505">
    <property type="entry name" value="HAD_BPGM-like"/>
    <property type="match status" value="1"/>
</dbReference>
<comment type="caution">
    <text evidence="1">The sequence shown here is derived from an EMBL/GenBank/DDBJ whole genome shotgun (WGS) entry which is preliminary data.</text>
</comment>
<protein>
    <submittedName>
        <fullName evidence="1">HAD family phosphatase</fullName>
    </submittedName>
</protein>
<name>A0ABP5GRY8_9ACTN</name>